<reference evidence="2" key="1">
    <citation type="journal article" date="2023" name="G3 (Bethesda)">
        <title>Genome assembly and association tests identify interacting loci associated with vigor, precocity, and sex in interspecific pistachio rootstocks.</title>
        <authorList>
            <person name="Palmer W."/>
            <person name="Jacygrad E."/>
            <person name="Sagayaradj S."/>
            <person name="Cavanaugh K."/>
            <person name="Han R."/>
            <person name="Bertier L."/>
            <person name="Beede B."/>
            <person name="Kafkas S."/>
            <person name="Golino D."/>
            <person name="Preece J."/>
            <person name="Michelmore R."/>
        </authorList>
    </citation>
    <scope>NUCLEOTIDE SEQUENCE [LARGE SCALE GENOMIC DNA]</scope>
</reference>
<keyword evidence="2" id="KW-1185">Reference proteome</keyword>
<name>A0ACC0XHY2_9ROSI</name>
<organism evidence="1 2">
    <name type="scientific">Pistacia integerrima</name>
    <dbReference type="NCBI Taxonomy" id="434235"/>
    <lineage>
        <taxon>Eukaryota</taxon>
        <taxon>Viridiplantae</taxon>
        <taxon>Streptophyta</taxon>
        <taxon>Embryophyta</taxon>
        <taxon>Tracheophyta</taxon>
        <taxon>Spermatophyta</taxon>
        <taxon>Magnoliopsida</taxon>
        <taxon>eudicotyledons</taxon>
        <taxon>Gunneridae</taxon>
        <taxon>Pentapetalae</taxon>
        <taxon>rosids</taxon>
        <taxon>malvids</taxon>
        <taxon>Sapindales</taxon>
        <taxon>Anacardiaceae</taxon>
        <taxon>Pistacia</taxon>
    </lineage>
</organism>
<accession>A0ACC0XHY2</accession>
<dbReference type="EMBL" id="CM047747">
    <property type="protein sequence ID" value="KAJ0017204.1"/>
    <property type="molecule type" value="Genomic_DNA"/>
</dbReference>
<gene>
    <name evidence="1" type="ORF">Pint_10497</name>
</gene>
<proteinExistence type="predicted"/>
<comment type="caution">
    <text evidence="1">The sequence shown here is derived from an EMBL/GenBank/DDBJ whole genome shotgun (WGS) entry which is preliminary data.</text>
</comment>
<dbReference type="Proteomes" id="UP001163603">
    <property type="component" value="Chromosome 12"/>
</dbReference>
<sequence>MDSNNQGRGSSEFFQAQTQIYKHVCHFMDSMALKCAVQLGIPDVIHNHNKPINLSELASALQISQTKTDCLQRLMRILQHSGFFATTKIVEDQEQEGYILTPFSNLLVKDNVASLSPVVLALLDPVLVNPWHSLTNWFQGNDLTPFETAHGMSFWDLATQNLEFSSSMNELMASDSRITSLVIRDHKEIFQGLNSLVDVGGGTGTLARTISEAFPELKCTVLDLPQVVTNLPESENLKFVAGDMFQSIPSADAIVIKSVLHNWSDEDCVKILKRSREAIASKGKGGKLIIIDMVIDDKKEEHDRTKTKLFMDITMMVMCSGKERKEKDWEKLFLDSGFSHYKITATSELKSIIEVYP</sequence>
<evidence type="ECO:0000313" key="1">
    <source>
        <dbReference type="EMBL" id="KAJ0017204.1"/>
    </source>
</evidence>
<protein>
    <submittedName>
        <fullName evidence="1">Uncharacterized protein</fullName>
    </submittedName>
</protein>
<evidence type="ECO:0000313" key="2">
    <source>
        <dbReference type="Proteomes" id="UP001163603"/>
    </source>
</evidence>